<name>A0ABT1GPJ6_9BURK</name>
<evidence type="ECO:0000256" key="1">
    <source>
        <dbReference type="PROSITE-ProRule" id="PRU00169"/>
    </source>
</evidence>
<dbReference type="Proteomes" id="UP001162889">
    <property type="component" value="Unassembled WGS sequence"/>
</dbReference>
<keyword evidence="1" id="KW-0597">Phosphoprotein</keyword>
<comment type="caution">
    <text evidence="3">The sequence shown here is derived from an EMBL/GenBank/DDBJ whole genome shotgun (WGS) entry which is preliminary data.</text>
</comment>
<feature type="modified residue" description="4-aspartylphosphate" evidence="1">
    <location>
        <position position="117"/>
    </location>
</feature>
<accession>A0ABT1GPJ6</accession>
<proteinExistence type="predicted"/>
<sequence length="346" mass="39177">MTIFIDYSLPLMEKFLSVYQHPTTTVFIDDNQRFLDSLSFQLDPRIAHKTFQNAGEAITWIREASRNAAGRGLSIEVSYDEQVLSLERRVVSVDLEQIYRRVMNPQRFLTPSVLVVDYAMPQMNGVAVCEALGSLPCKKIMFTGQADDKVAIDAFNLGLIDHFLTKNDHAVLDHLAVGIRTLGNAFFVDQSSTLKELLGRQSHSFLFDPVMTDLIGRLRKQYDFVEYYLFLNPTGLLFFDFHGTPTLMVIETEAGMLAHFEAARDAGGPAGLVAGLEAMQILPFFSDTGMYVDAIEDSWQAYCLPAQHCQGQQDYFWALFDLPCRYLPGPIYSYADFLSDLLKRRQ</sequence>
<dbReference type="Gene3D" id="3.40.50.2300">
    <property type="match status" value="1"/>
</dbReference>
<dbReference type="PROSITE" id="PS50110">
    <property type="entry name" value="RESPONSE_REGULATORY"/>
    <property type="match status" value="1"/>
</dbReference>
<gene>
    <name evidence="3" type="ORF">L1274_004653</name>
</gene>
<dbReference type="Pfam" id="PF00072">
    <property type="entry name" value="Response_reg"/>
    <property type="match status" value="1"/>
</dbReference>
<reference evidence="3" key="1">
    <citation type="submission" date="2022-03" db="EMBL/GenBank/DDBJ databases">
        <title>Genome Encyclopedia of Bacteria and Archaea VI: Functional Genomics of Type Strains.</title>
        <authorList>
            <person name="Whitman W."/>
        </authorList>
    </citation>
    <scope>NUCLEOTIDE SEQUENCE</scope>
    <source>
        <strain evidence="3">HSC-15S17</strain>
    </source>
</reference>
<evidence type="ECO:0000313" key="4">
    <source>
        <dbReference type="Proteomes" id="UP001162889"/>
    </source>
</evidence>
<dbReference type="SUPFAM" id="SSF52172">
    <property type="entry name" value="CheY-like"/>
    <property type="match status" value="1"/>
</dbReference>
<dbReference type="InterPro" id="IPR011006">
    <property type="entry name" value="CheY-like_superfamily"/>
</dbReference>
<dbReference type="InterPro" id="IPR001789">
    <property type="entry name" value="Sig_transdc_resp-reg_receiver"/>
</dbReference>
<evidence type="ECO:0000259" key="2">
    <source>
        <dbReference type="PROSITE" id="PS50110"/>
    </source>
</evidence>
<dbReference type="EMBL" id="JALJZU010000009">
    <property type="protein sequence ID" value="MCP2010911.1"/>
    <property type="molecule type" value="Genomic_DNA"/>
</dbReference>
<dbReference type="RefSeq" id="WP_262311769.1">
    <property type="nucleotide sequence ID" value="NZ_JAHTGR010000008.1"/>
</dbReference>
<feature type="domain" description="Response regulatory" evidence="2">
    <location>
        <begin position="24"/>
        <end position="181"/>
    </location>
</feature>
<evidence type="ECO:0000313" key="3">
    <source>
        <dbReference type="EMBL" id="MCP2010911.1"/>
    </source>
</evidence>
<organism evidence="3 4">
    <name type="scientific">Duganella violaceipulchra</name>
    <dbReference type="NCBI Taxonomy" id="2849652"/>
    <lineage>
        <taxon>Bacteria</taxon>
        <taxon>Pseudomonadati</taxon>
        <taxon>Pseudomonadota</taxon>
        <taxon>Betaproteobacteria</taxon>
        <taxon>Burkholderiales</taxon>
        <taxon>Oxalobacteraceae</taxon>
        <taxon>Telluria group</taxon>
        <taxon>Duganella</taxon>
    </lineage>
</organism>
<dbReference type="CDD" id="cd00156">
    <property type="entry name" value="REC"/>
    <property type="match status" value="1"/>
</dbReference>
<keyword evidence="4" id="KW-1185">Reference proteome</keyword>
<protein>
    <submittedName>
        <fullName evidence="3">CheY-like chemotaxis protein</fullName>
    </submittedName>
</protein>